<proteinExistence type="predicted"/>
<feature type="region of interest" description="Disordered" evidence="1">
    <location>
        <begin position="46"/>
        <end position="76"/>
    </location>
</feature>
<dbReference type="AlphaFoldDB" id="A6HYX6"/>
<gene>
    <name evidence="2" type="ORF">rCG_47679</name>
</gene>
<evidence type="ECO:0000313" key="3">
    <source>
        <dbReference type="Proteomes" id="UP000234681"/>
    </source>
</evidence>
<sequence length="76" mass="8539">MDTGLRNVASIWFQCVVPMPLAPGPMMTWPTLSPRPSLLLSATVTRRDRSWGEGEMQDWDQQPMKDSPWPPGSQAL</sequence>
<name>A6HYX6_RAT</name>
<evidence type="ECO:0000256" key="1">
    <source>
        <dbReference type="SAM" id="MobiDB-lite"/>
    </source>
</evidence>
<evidence type="ECO:0000313" key="2">
    <source>
        <dbReference type="EMBL" id="EDM12406.1"/>
    </source>
</evidence>
<protein>
    <submittedName>
        <fullName evidence="2">RCG47679</fullName>
    </submittedName>
</protein>
<accession>A6HYX6</accession>
<dbReference type="Proteomes" id="UP000234681">
    <property type="component" value="Chromosome 1"/>
</dbReference>
<reference evidence="3" key="1">
    <citation type="submission" date="2005-09" db="EMBL/GenBank/DDBJ databases">
        <authorList>
            <person name="Mural R.J."/>
            <person name="Li P.W."/>
            <person name="Adams M.D."/>
            <person name="Amanatides P.G."/>
            <person name="Baden-Tillson H."/>
            <person name="Barnstead M."/>
            <person name="Chin S.H."/>
            <person name="Dew I."/>
            <person name="Evans C.A."/>
            <person name="Ferriera S."/>
            <person name="Flanigan M."/>
            <person name="Fosler C."/>
            <person name="Glodek A."/>
            <person name="Gu Z."/>
            <person name="Holt R.A."/>
            <person name="Jennings D."/>
            <person name="Kraft C.L."/>
            <person name="Lu F."/>
            <person name="Nguyen T."/>
            <person name="Nusskern D.R."/>
            <person name="Pfannkoch C.M."/>
            <person name="Sitter C."/>
            <person name="Sutton G.G."/>
            <person name="Venter J.C."/>
            <person name="Wang Z."/>
            <person name="Woodage T."/>
            <person name="Zheng X.H."/>
            <person name="Zhong F."/>
        </authorList>
    </citation>
    <scope>NUCLEOTIDE SEQUENCE [LARGE SCALE GENOMIC DNA]</scope>
    <source>
        <strain>BN</strain>
        <strain evidence="3">Sprague-Dawley</strain>
    </source>
</reference>
<organism evidence="2 3">
    <name type="scientific">Rattus norvegicus</name>
    <name type="common">Rat</name>
    <dbReference type="NCBI Taxonomy" id="10116"/>
    <lineage>
        <taxon>Eukaryota</taxon>
        <taxon>Metazoa</taxon>
        <taxon>Chordata</taxon>
        <taxon>Craniata</taxon>
        <taxon>Vertebrata</taxon>
        <taxon>Euteleostomi</taxon>
        <taxon>Mammalia</taxon>
        <taxon>Eutheria</taxon>
        <taxon>Euarchontoglires</taxon>
        <taxon>Glires</taxon>
        <taxon>Rodentia</taxon>
        <taxon>Myomorpha</taxon>
        <taxon>Muroidea</taxon>
        <taxon>Muridae</taxon>
        <taxon>Murinae</taxon>
        <taxon>Rattus</taxon>
    </lineage>
</organism>
<dbReference type="EMBL" id="CH473953">
    <property type="protein sequence ID" value="EDM12406.1"/>
    <property type="molecule type" value="Genomic_DNA"/>
</dbReference>